<dbReference type="EMBL" id="BOMP01000192">
    <property type="protein sequence ID" value="GIE46182.1"/>
    <property type="molecule type" value="Genomic_DNA"/>
</dbReference>
<proteinExistence type="predicted"/>
<organism evidence="2 3">
    <name type="scientific">Actinoplanes lobatus</name>
    <dbReference type="NCBI Taxonomy" id="113568"/>
    <lineage>
        <taxon>Bacteria</taxon>
        <taxon>Bacillati</taxon>
        <taxon>Actinomycetota</taxon>
        <taxon>Actinomycetes</taxon>
        <taxon>Micromonosporales</taxon>
        <taxon>Micromonosporaceae</taxon>
        <taxon>Actinoplanes</taxon>
    </lineage>
</organism>
<evidence type="ECO:0000313" key="2">
    <source>
        <dbReference type="EMBL" id="MBB4755321.1"/>
    </source>
</evidence>
<dbReference type="Proteomes" id="UP000631312">
    <property type="component" value="Unassembled WGS sequence"/>
</dbReference>
<name>A0A7W7HRE5_9ACTN</name>
<dbReference type="EMBL" id="JACHNC010000002">
    <property type="protein sequence ID" value="MBB4755321.1"/>
    <property type="molecule type" value="Genomic_DNA"/>
</dbReference>
<reference evidence="2 3" key="1">
    <citation type="submission" date="2020-08" db="EMBL/GenBank/DDBJ databases">
        <title>Sequencing the genomes of 1000 actinobacteria strains.</title>
        <authorList>
            <person name="Klenk H.-P."/>
        </authorList>
    </citation>
    <scope>NUCLEOTIDE SEQUENCE [LARGE SCALE GENOMIC DNA]</scope>
    <source>
        <strain evidence="2 3">DSM 43150</strain>
    </source>
</reference>
<evidence type="ECO:0000313" key="1">
    <source>
        <dbReference type="EMBL" id="GIE46182.1"/>
    </source>
</evidence>
<evidence type="ECO:0000313" key="4">
    <source>
        <dbReference type="Proteomes" id="UP000631312"/>
    </source>
</evidence>
<keyword evidence="4" id="KW-1185">Reference proteome</keyword>
<dbReference type="AlphaFoldDB" id="A0A7W7HRE5"/>
<accession>A0A7W7HRE5</accession>
<sequence length="88" mass="9446">MTGRTPEGYEIANCRSCAAPIIWATSSGGRPMPVDAEPTGDGNVELSLQPGMFVGPVATVVTGPTLFGGKRRRAHFTSCPQAEQWRRR</sequence>
<protein>
    <submittedName>
        <fullName evidence="2">Uncharacterized protein</fullName>
    </submittedName>
</protein>
<comment type="caution">
    <text evidence="2">The sequence shown here is derived from an EMBL/GenBank/DDBJ whole genome shotgun (WGS) entry which is preliminary data.</text>
</comment>
<dbReference type="Proteomes" id="UP000590511">
    <property type="component" value="Unassembled WGS sequence"/>
</dbReference>
<dbReference type="RefSeq" id="WP_188127626.1">
    <property type="nucleotide sequence ID" value="NZ_BOMP01000192.1"/>
</dbReference>
<gene>
    <name evidence="1" type="ORF">Alo02nite_90800</name>
    <name evidence="2" type="ORF">BJ964_009592</name>
</gene>
<reference evidence="1 4" key="2">
    <citation type="submission" date="2021-01" db="EMBL/GenBank/DDBJ databases">
        <title>Whole genome shotgun sequence of Actinoplanes lobatus NBRC 12513.</title>
        <authorList>
            <person name="Komaki H."/>
            <person name="Tamura T."/>
        </authorList>
    </citation>
    <scope>NUCLEOTIDE SEQUENCE [LARGE SCALE GENOMIC DNA]</scope>
    <source>
        <strain evidence="1 4">NBRC 12513</strain>
    </source>
</reference>
<evidence type="ECO:0000313" key="3">
    <source>
        <dbReference type="Proteomes" id="UP000590511"/>
    </source>
</evidence>